<keyword evidence="2" id="KW-1185">Reference proteome</keyword>
<dbReference type="SUPFAM" id="SSF48452">
    <property type="entry name" value="TPR-like"/>
    <property type="match status" value="1"/>
</dbReference>
<gene>
    <name evidence="1" type="ORF">SCUD_LOCUS12531</name>
</gene>
<dbReference type="EMBL" id="UZAK01035185">
    <property type="protein sequence ID" value="VDP49149.1"/>
    <property type="molecule type" value="Genomic_DNA"/>
</dbReference>
<reference evidence="3" key="1">
    <citation type="submission" date="2016-06" db="UniProtKB">
        <authorList>
            <consortium name="WormBaseParasite"/>
        </authorList>
    </citation>
    <scope>IDENTIFICATION</scope>
</reference>
<organism evidence="3">
    <name type="scientific">Schistosoma curassoni</name>
    <dbReference type="NCBI Taxonomy" id="6186"/>
    <lineage>
        <taxon>Eukaryota</taxon>
        <taxon>Metazoa</taxon>
        <taxon>Spiralia</taxon>
        <taxon>Lophotrochozoa</taxon>
        <taxon>Platyhelminthes</taxon>
        <taxon>Trematoda</taxon>
        <taxon>Digenea</taxon>
        <taxon>Strigeidida</taxon>
        <taxon>Schistosomatoidea</taxon>
        <taxon>Schistosomatidae</taxon>
        <taxon>Schistosoma</taxon>
    </lineage>
</organism>
<dbReference type="WBParaSite" id="SCUD_0001253401-mRNA-1">
    <property type="protein sequence ID" value="SCUD_0001253401-mRNA-1"/>
    <property type="gene ID" value="SCUD_0001253401"/>
</dbReference>
<name>A0A183KBZ3_9TREM</name>
<evidence type="ECO:0000313" key="2">
    <source>
        <dbReference type="Proteomes" id="UP000279833"/>
    </source>
</evidence>
<evidence type="ECO:0000313" key="1">
    <source>
        <dbReference type="EMBL" id="VDP49149.1"/>
    </source>
</evidence>
<dbReference type="Gene3D" id="1.25.40.10">
    <property type="entry name" value="Tetratricopeptide repeat domain"/>
    <property type="match status" value="1"/>
</dbReference>
<sequence length="446" mass="50471">MLGNKEQVDKHVYHLLARCCNLNERKSKALEIAKLYHGVSEFTTAKSYVEGYLEFRPDSVPAYTLLAKIQEDMDDLSGALGTYKSLRTLTNLDKSTALHACLLAQESQDISEVEFWSGVAQDMFPSEKITFLLKEKVLTRGDKVPELLKLLESQLQKDESDSEVCIRLVNLLCKSGSIVDGFSRCLNCINAGRHIGIAGWFHNCLSLLEPAKLSISKAELPLESLCLVRAVCLMELIRSSDFPHFLAFHFYQRVSNARQPDVKPASSNISASLRHHLRRECSSICTQATYLVHLFSTSLNKTKSDKENAISLNTLTWKELISLTDEVVLSEISALDIYSFDTDDQKSSKTFEMHGSLDEYLTSLDCLNLILWICAQQLSFLNVSDEDFTLSLPRLEFLLKCKFIYYHPIGLNRTVFKYVVLVFATIKTTKYLSVHQKFSVSIIKCV</sequence>
<evidence type="ECO:0000313" key="3">
    <source>
        <dbReference type="WBParaSite" id="SCUD_0001253401-mRNA-1"/>
    </source>
</evidence>
<dbReference type="Proteomes" id="UP000279833">
    <property type="component" value="Unassembled WGS sequence"/>
</dbReference>
<accession>A0A183KBZ3</accession>
<reference evidence="1 2" key="2">
    <citation type="submission" date="2018-11" db="EMBL/GenBank/DDBJ databases">
        <authorList>
            <consortium name="Pathogen Informatics"/>
        </authorList>
    </citation>
    <scope>NUCLEOTIDE SEQUENCE [LARGE SCALE GENOMIC DNA]</scope>
    <source>
        <strain evidence="1">Dakar</strain>
        <strain evidence="2">Dakar, Senegal</strain>
    </source>
</reference>
<dbReference type="AlphaFoldDB" id="A0A183KBZ3"/>
<dbReference type="InterPro" id="IPR011990">
    <property type="entry name" value="TPR-like_helical_dom_sf"/>
</dbReference>
<proteinExistence type="predicted"/>
<dbReference type="STRING" id="6186.A0A183KBZ3"/>
<protein>
    <submittedName>
        <fullName evidence="3">TPR_REGION domain-containing protein</fullName>
    </submittedName>
</protein>